<dbReference type="Proteomes" id="UP001186944">
    <property type="component" value="Unassembled WGS sequence"/>
</dbReference>
<dbReference type="AlphaFoldDB" id="A0AA88Y4W2"/>
<protein>
    <submittedName>
        <fullName evidence="1">Uncharacterized protein</fullName>
    </submittedName>
</protein>
<keyword evidence="2" id="KW-1185">Reference proteome</keyword>
<sequence>VIYALMKRKGYTRSRAEAMFSKNVSMTKKEMMRMHNSLIEGAKNISEEDKKLYEEKSEDRIRAMMGDNAEDIVKSLRQPVQVKSNIRKYFKRS</sequence>
<comment type="caution">
    <text evidence="1">The sequence shown here is derived from an EMBL/GenBank/DDBJ whole genome shotgun (WGS) entry which is preliminary data.</text>
</comment>
<name>A0AA88Y4W2_PINIB</name>
<evidence type="ECO:0000313" key="2">
    <source>
        <dbReference type="Proteomes" id="UP001186944"/>
    </source>
</evidence>
<dbReference type="EMBL" id="VSWD01000007">
    <property type="protein sequence ID" value="KAK3098102.1"/>
    <property type="molecule type" value="Genomic_DNA"/>
</dbReference>
<feature type="non-terminal residue" evidence="1">
    <location>
        <position position="1"/>
    </location>
</feature>
<reference evidence="1" key="1">
    <citation type="submission" date="2019-08" db="EMBL/GenBank/DDBJ databases">
        <title>The improved chromosome-level genome for the pearl oyster Pinctada fucata martensii using PacBio sequencing and Hi-C.</title>
        <authorList>
            <person name="Zheng Z."/>
        </authorList>
    </citation>
    <scope>NUCLEOTIDE SEQUENCE</scope>
    <source>
        <strain evidence="1">ZZ-2019</strain>
        <tissue evidence="1">Adductor muscle</tissue>
    </source>
</reference>
<organism evidence="1 2">
    <name type="scientific">Pinctada imbricata</name>
    <name type="common">Atlantic pearl-oyster</name>
    <name type="synonym">Pinctada martensii</name>
    <dbReference type="NCBI Taxonomy" id="66713"/>
    <lineage>
        <taxon>Eukaryota</taxon>
        <taxon>Metazoa</taxon>
        <taxon>Spiralia</taxon>
        <taxon>Lophotrochozoa</taxon>
        <taxon>Mollusca</taxon>
        <taxon>Bivalvia</taxon>
        <taxon>Autobranchia</taxon>
        <taxon>Pteriomorphia</taxon>
        <taxon>Pterioida</taxon>
        <taxon>Pterioidea</taxon>
        <taxon>Pteriidae</taxon>
        <taxon>Pinctada</taxon>
    </lineage>
</organism>
<proteinExistence type="predicted"/>
<accession>A0AA88Y4W2</accession>
<evidence type="ECO:0000313" key="1">
    <source>
        <dbReference type="EMBL" id="KAK3098102.1"/>
    </source>
</evidence>
<gene>
    <name evidence="1" type="ORF">FSP39_016120</name>
</gene>